<dbReference type="Proteomes" id="UP000241762">
    <property type="component" value="Chromosome"/>
</dbReference>
<accession>A0A2P1P9V8</accession>
<dbReference type="RefSeq" id="WP_106874872.1">
    <property type="nucleotide sequence ID" value="NZ_CP027845.1"/>
</dbReference>
<keyword evidence="2" id="KW-1185">Reference proteome</keyword>
<gene>
    <name evidence="1" type="ORF">phytr_11280</name>
</gene>
<sequence length="142" mass="16213">MLLGKSKPCPQNRIKIRQNHIYPSVLEERLITAMMEVANLHFHNYHVFCYETIKIFIEHDSFKEIIAIHKELQRGDATKPGVIPTLRELVGGFSYTGLIIPYVYITHEVPFECQNVCLGSGIYPAKLIGVFKELGQDNPQEA</sequence>
<dbReference type="AlphaFoldDB" id="A0A2P1P9V8"/>
<reference evidence="1 2" key="1">
    <citation type="submission" date="2018-03" db="EMBL/GenBank/DDBJ databases">
        <title>A gene transfer event suggests a long-term partnership between eustigmatophyte algae and a novel lineage of endosymbiotic bacteria.</title>
        <authorList>
            <person name="Yurchenko T."/>
            <person name="Sevcikova T."/>
            <person name="Pribyl P."/>
            <person name="El Karkouri K."/>
            <person name="Klimes V."/>
            <person name="Amaral R."/>
            <person name="Zbrankova V."/>
            <person name="Kim E."/>
            <person name="Raoult D."/>
            <person name="Santos L.M.A."/>
            <person name="Elias M."/>
        </authorList>
    </citation>
    <scope>NUCLEOTIDE SEQUENCE [LARGE SCALE GENOMIC DNA]</scope>
    <source>
        <strain evidence="1">CCALA 838</strain>
    </source>
</reference>
<proteinExistence type="predicted"/>
<name>A0A2P1P9V8_9RICK</name>
<dbReference type="EMBL" id="CP027845">
    <property type="protein sequence ID" value="AVP88053.1"/>
    <property type="molecule type" value="Genomic_DNA"/>
</dbReference>
<protein>
    <submittedName>
        <fullName evidence="1">Uncharacterized protein</fullName>
    </submittedName>
</protein>
<organism evidence="1 2">
    <name type="scientific">Candidatus Phycorickettsia trachydisci</name>
    <dbReference type="NCBI Taxonomy" id="2115978"/>
    <lineage>
        <taxon>Bacteria</taxon>
        <taxon>Pseudomonadati</taxon>
        <taxon>Pseudomonadota</taxon>
        <taxon>Alphaproteobacteria</taxon>
        <taxon>Rickettsiales</taxon>
        <taxon>Rickettsiaceae</taxon>
        <taxon>Candidatus Phycorickettsia</taxon>
    </lineage>
</organism>
<dbReference type="KEGG" id="ptc:phytr_11280"/>
<evidence type="ECO:0000313" key="2">
    <source>
        <dbReference type="Proteomes" id="UP000241762"/>
    </source>
</evidence>
<evidence type="ECO:0000313" key="1">
    <source>
        <dbReference type="EMBL" id="AVP88053.1"/>
    </source>
</evidence>